<dbReference type="EMBL" id="FQUP01000003">
    <property type="protein sequence ID" value="SHF96253.1"/>
    <property type="molecule type" value="Genomic_DNA"/>
</dbReference>
<dbReference type="Pfam" id="PF00171">
    <property type="entry name" value="Aldedh"/>
    <property type="match status" value="1"/>
</dbReference>
<dbReference type="Gene3D" id="3.40.605.10">
    <property type="entry name" value="Aldehyde Dehydrogenase, Chain A, domain 1"/>
    <property type="match status" value="1"/>
</dbReference>
<feature type="domain" description="Aldehyde dehydrogenase" evidence="3">
    <location>
        <begin position="22"/>
        <end position="480"/>
    </location>
</feature>
<keyword evidence="2" id="KW-0560">Oxidoreductase</keyword>
<evidence type="ECO:0000259" key="3">
    <source>
        <dbReference type="Pfam" id="PF00171"/>
    </source>
</evidence>
<evidence type="ECO:0000256" key="2">
    <source>
        <dbReference type="ARBA" id="ARBA00023002"/>
    </source>
</evidence>
<protein>
    <submittedName>
        <fullName evidence="4">Acyl-CoA reductase</fullName>
    </submittedName>
</protein>
<dbReference type="SUPFAM" id="SSF53720">
    <property type="entry name" value="ALDH-like"/>
    <property type="match status" value="1"/>
</dbReference>
<keyword evidence="5" id="KW-1185">Reference proteome</keyword>
<dbReference type="RefSeq" id="WP_084527401.1">
    <property type="nucleotide sequence ID" value="NZ_FQUP01000003.1"/>
</dbReference>
<name>A0A1M5FXR4_9HYPH</name>
<evidence type="ECO:0000313" key="4">
    <source>
        <dbReference type="EMBL" id="SHF96253.1"/>
    </source>
</evidence>
<proteinExistence type="inferred from homology"/>
<gene>
    <name evidence="4" type="ORF">SAMN02745157_3210</name>
</gene>
<dbReference type="OrthoDB" id="8175464at2"/>
<dbReference type="PANTHER" id="PTHR11699">
    <property type="entry name" value="ALDEHYDE DEHYDROGENASE-RELATED"/>
    <property type="match status" value="1"/>
</dbReference>
<evidence type="ECO:0000313" key="5">
    <source>
        <dbReference type="Proteomes" id="UP000184485"/>
    </source>
</evidence>
<dbReference type="InterPro" id="IPR016161">
    <property type="entry name" value="Ald_DH/histidinol_DH"/>
</dbReference>
<dbReference type="InterPro" id="IPR016162">
    <property type="entry name" value="Ald_DH_N"/>
</dbReference>
<dbReference type="STRING" id="1122133.SAMN02745157_3210"/>
<comment type="similarity">
    <text evidence="1">Belongs to the aldehyde dehydrogenase family.</text>
</comment>
<dbReference type="Gene3D" id="3.40.309.10">
    <property type="entry name" value="Aldehyde Dehydrogenase, Chain A, domain 2"/>
    <property type="match status" value="1"/>
</dbReference>
<dbReference type="AlphaFoldDB" id="A0A1M5FXR4"/>
<accession>A0A1M5FXR4</accession>
<dbReference type="FunFam" id="3.40.605.10:FF:000007">
    <property type="entry name" value="NAD/NADP-dependent betaine aldehyde dehydrogenase"/>
    <property type="match status" value="1"/>
</dbReference>
<organism evidence="4 5">
    <name type="scientific">Kaistia soli DSM 19436</name>
    <dbReference type="NCBI Taxonomy" id="1122133"/>
    <lineage>
        <taxon>Bacteria</taxon>
        <taxon>Pseudomonadati</taxon>
        <taxon>Pseudomonadota</taxon>
        <taxon>Alphaproteobacteria</taxon>
        <taxon>Hyphomicrobiales</taxon>
        <taxon>Kaistiaceae</taxon>
        <taxon>Kaistia</taxon>
    </lineage>
</organism>
<dbReference type="GO" id="GO:0016620">
    <property type="term" value="F:oxidoreductase activity, acting on the aldehyde or oxo group of donors, NAD or NADP as acceptor"/>
    <property type="evidence" value="ECO:0007669"/>
    <property type="project" value="InterPro"/>
</dbReference>
<dbReference type="Proteomes" id="UP000184485">
    <property type="component" value="Unassembled WGS sequence"/>
</dbReference>
<evidence type="ECO:0000256" key="1">
    <source>
        <dbReference type="ARBA" id="ARBA00009986"/>
    </source>
</evidence>
<dbReference type="InterPro" id="IPR016163">
    <property type="entry name" value="Ald_DH_C"/>
</dbReference>
<reference evidence="4 5" key="1">
    <citation type="submission" date="2016-11" db="EMBL/GenBank/DDBJ databases">
        <authorList>
            <person name="Jaros S."/>
            <person name="Januszkiewicz K."/>
            <person name="Wedrychowicz H."/>
        </authorList>
    </citation>
    <scope>NUCLEOTIDE SEQUENCE [LARGE SCALE GENOMIC DNA]</scope>
    <source>
        <strain evidence="4 5">DSM 19436</strain>
    </source>
</reference>
<dbReference type="FunFam" id="3.40.309.10:FF:000009">
    <property type="entry name" value="Aldehyde dehydrogenase A"/>
    <property type="match status" value="1"/>
</dbReference>
<sequence length="500" mass="52256">MTDRDLMLSGSMLHIGGEWRVASGAGRIPVASPASREVFGAVPIGDASDVEAAVAAAEAAGPQWAALDPLDRGRHLRAIAEIVRQRMAELATLESAITGRAIREMRAQMGRIPEWLDYFGGIAAGLEAESNRLRGGFLAYTAYEPHGVCALLTPWNHPILILVKKLAAALAAGNTVVIKPSELAPATPLLFSAWCSEAGLPAGVVNVITGDGTTGALVCAAPAVRHIDLTGGTATGRKVAAAAAERLVPCTLELGGKTPVVIFADTNIEEAAAGAAFAAFVAAGQTCVSASRFIVEDSIHDAFVEAFARRARALRLGDPADPATDMGPVISAGAQARCLAYIDGAMKAGARCVVGGEVPDLPAPFSAGFYVEPTIFAGVEPGMALFRDEVFGPVVSVTAFSDEAEALRLANDSPYALGASVWTRDVARAHRVAGRIRAGMVWVNDHHKNDPRSIWGGFGDSGYGLENGWDALKGYQRKRNVVVSTAPGFDDWFAGGKRYG</sequence>
<dbReference type="InterPro" id="IPR015590">
    <property type="entry name" value="Aldehyde_DH_dom"/>
</dbReference>